<evidence type="ECO:0000313" key="8">
    <source>
        <dbReference type="Proteomes" id="UP000294489"/>
    </source>
</evidence>
<accession>A0A4R8FKI2</accession>
<proteinExistence type="inferred from homology"/>
<dbReference type="RefSeq" id="WP_208324704.1">
    <property type="nucleotide sequence ID" value="NZ_SOEC01000015.1"/>
</dbReference>
<evidence type="ECO:0000256" key="4">
    <source>
        <dbReference type="ARBA" id="ARBA00023136"/>
    </source>
</evidence>
<dbReference type="AlphaFoldDB" id="A0A4R8FKI2"/>
<keyword evidence="3" id="KW-0812">Transmembrane</keyword>
<keyword evidence="3" id="KW-0626">Porin</keyword>
<dbReference type="EMBL" id="SOEC01000015">
    <property type="protein sequence ID" value="TDX26744.1"/>
    <property type="molecule type" value="Genomic_DNA"/>
</dbReference>
<feature type="signal peptide" evidence="6">
    <location>
        <begin position="1"/>
        <end position="27"/>
    </location>
</feature>
<sequence>MFRPARRITELTAIGVSLMLPLGVANAQTNPADIEALQAQLQALQAQINELKSQQKATQEEIATASDNVVTRTPKGDLKIGETTLSIGGYIKAQATLANNGYGDNKASEIVTPSSLRSVDEDLGSRNSFSARQSRLNVGTNTPLAGDTLKTFVEIDFYGADEEANEFVSNSYAPRLRHAYGSWGSWLAGQTWSTFMDLNGLGEVDAFGQHASVIFVRQAQLRYTQPFAGGSLQFALENPEDGGDDQSIPDIVGRVNFDGDWGHASVAALARQLRVDNGEDDDSEWGDAYSVTGRFPTIGQDDIRLQVNYGNLGRYMGLRPYPDAQIENGEIGGVDAWGASAIYRHYWNDEWRSSLAYSRTGLDETGSGNMTDSYDTTFVNLMWSPMVNTTYGIEYQRFDLEEVDGDTFDLDRVHFSAQYNF</sequence>
<comment type="similarity">
    <text evidence="1">Belongs to the alphaproteobacteria porin family.</text>
</comment>
<dbReference type="GO" id="GO:0015288">
    <property type="term" value="F:porin activity"/>
    <property type="evidence" value="ECO:0007669"/>
    <property type="project" value="UniProtKB-KW"/>
</dbReference>
<organism evidence="7 8">
    <name type="scientific">Modicisalibacter xianhensis</name>
    <dbReference type="NCBI Taxonomy" id="442341"/>
    <lineage>
        <taxon>Bacteria</taxon>
        <taxon>Pseudomonadati</taxon>
        <taxon>Pseudomonadota</taxon>
        <taxon>Gammaproteobacteria</taxon>
        <taxon>Oceanospirillales</taxon>
        <taxon>Halomonadaceae</taxon>
        <taxon>Modicisalibacter</taxon>
    </lineage>
</organism>
<feature type="chain" id="PRO_5020732334" evidence="6">
    <location>
        <begin position="28"/>
        <end position="421"/>
    </location>
</feature>
<evidence type="ECO:0000313" key="7">
    <source>
        <dbReference type="EMBL" id="TDX26744.1"/>
    </source>
</evidence>
<dbReference type="SUPFAM" id="SSF56935">
    <property type="entry name" value="Porins"/>
    <property type="match status" value="1"/>
</dbReference>
<keyword evidence="4" id="KW-0472">Membrane</keyword>
<reference evidence="7 8" key="1">
    <citation type="submission" date="2019-03" db="EMBL/GenBank/DDBJ databases">
        <title>Freshwater and sediment microbial communities from various areas in North America, analyzing microbe dynamics in response to fracking.</title>
        <authorList>
            <person name="Lamendella R."/>
        </authorList>
    </citation>
    <scope>NUCLEOTIDE SEQUENCE [LARGE SCALE GENOMIC DNA]</scope>
    <source>
        <strain evidence="7 8">6_TX</strain>
    </source>
</reference>
<keyword evidence="3" id="KW-0406">Ion transport</keyword>
<feature type="coiled-coil region" evidence="5">
    <location>
        <begin position="34"/>
        <end position="68"/>
    </location>
</feature>
<evidence type="ECO:0000256" key="5">
    <source>
        <dbReference type="SAM" id="Coils"/>
    </source>
</evidence>
<keyword evidence="5" id="KW-0175">Coiled coil</keyword>
<keyword evidence="2" id="KW-0813">Transport</keyword>
<dbReference type="GO" id="GO:0046930">
    <property type="term" value="C:pore complex"/>
    <property type="evidence" value="ECO:0007669"/>
    <property type="project" value="UniProtKB-KW"/>
</dbReference>
<evidence type="ECO:0000256" key="2">
    <source>
        <dbReference type="ARBA" id="ARBA00022448"/>
    </source>
</evidence>
<dbReference type="Proteomes" id="UP000294489">
    <property type="component" value="Unassembled WGS sequence"/>
</dbReference>
<evidence type="ECO:0000256" key="3">
    <source>
        <dbReference type="ARBA" id="ARBA00023114"/>
    </source>
</evidence>
<comment type="caution">
    <text evidence="7">The sequence shown here is derived from an EMBL/GenBank/DDBJ whole genome shotgun (WGS) entry which is preliminary data.</text>
</comment>
<gene>
    <name evidence="7" type="ORF">DFO67_1159</name>
</gene>
<dbReference type="InterPro" id="IPR003684">
    <property type="entry name" value="Porin_alphabac"/>
</dbReference>
<protein>
    <submittedName>
        <fullName evidence="7">Porin-like protein</fullName>
    </submittedName>
</protein>
<evidence type="ECO:0000256" key="1">
    <source>
        <dbReference type="ARBA" id="ARBA00009521"/>
    </source>
</evidence>
<keyword evidence="6" id="KW-0732">Signal</keyword>
<name>A0A4R8FKI2_9GAMM</name>
<dbReference type="Pfam" id="PF02530">
    <property type="entry name" value="Porin_2"/>
    <property type="match status" value="1"/>
</dbReference>
<evidence type="ECO:0000256" key="6">
    <source>
        <dbReference type="SAM" id="SignalP"/>
    </source>
</evidence>